<organism evidence="4 5">
    <name type="scientific">Septoria linicola</name>
    <dbReference type="NCBI Taxonomy" id="215465"/>
    <lineage>
        <taxon>Eukaryota</taxon>
        <taxon>Fungi</taxon>
        <taxon>Dikarya</taxon>
        <taxon>Ascomycota</taxon>
        <taxon>Pezizomycotina</taxon>
        <taxon>Dothideomycetes</taxon>
        <taxon>Dothideomycetidae</taxon>
        <taxon>Mycosphaerellales</taxon>
        <taxon>Mycosphaerellaceae</taxon>
        <taxon>Septoria</taxon>
    </lineage>
</organism>
<proteinExistence type="inferred from homology"/>
<dbReference type="GO" id="GO:0005737">
    <property type="term" value="C:cytoplasm"/>
    <property type="evidence" value="ECO:0007669"/>
    <property type="project" value="TreeGrafter"/>
</dbReference>
<dbReference type="GO" id="GO:0016616">
    <property type="term" value="F:oxidoreductase activity, acting on the CH-OH group of donors, NAD or NADP as acceptor"/>
    <property type="evidence" value="ECO:0007669"/>
    <property type="project" value="TreeGrafter"/>
</dbReference>
<comment type="similarity">
    <text evidence="1">Belongs to the short-chain dehydrogenases/reductases (SDR) family.</text>
</comment>
<dbReference type="InterPro" id="IPR036291">
    <property type="entry name" value="NAD(P)-bd_dom_sf"/>
</dbReference>
<evidence type="ECO:0000256" key="3">
    <source>
        <dbReference type="ARBA" id="ARBA00023002"/>
    </source>
</evidence>
<keyword evidence="3" id="KW-0560">Oxidoreductase</keyword>
<protein>
    <submittedName>
        <fullName evidence="4">Short-chain dehydrogenase/reductase SDR, NAD(P)-binding domain superfamily</fullName>
    </submittedName>
</protein>
<gene>
    <name evidence="4" type="ORF">Slin15195_G028830</name>
</gene>
<dbReference type="Proteomes" id="UP001056384">
    <property type="component" value="Chromosome 2"/>
</dbReference>
<evidence type="ECO:0000313" key="4">
    <source>
        <dbReference type="EMBL" id="USW49564.1"/>
    </source>
</evidence>
<dbReference type="PANTHER" id="PTHR44229:SF4">
    <property type="entry name" value="15-HYDROXYPROSTAGLANDIN DEHYDROGENASE [NAD(+)]"/>
    <property type="match status" value="1"/>
</dbReference>
<dbReference type="EMBL" id="CP099419">
    <property type="protein sequence ID" value="USW49564.1"/>
    <property type="molecule type" value="Genomic_DNA"/>
</dbReference>
<evidence type="ECO:0000256" key="2">
    <source>
        <dbReference type="ARBA" id="ARBA00022857"/>
    </source>
</evidence>
<dbReference type="OrthoDB" id="5296at2759"/>
<evidence type="ECO:0000313" key="5">
    <source>
        <dbReference type="Proteomes" id="UP001056384"/>
    </source>
</evidence>
<dbReference type="PROSITE" id="PS00061">
    <property type="entry name" value="ADH_SHORT"/>
    <property type="match status" value="1"/>
</dbReference>
<dbReference type="SUPFAM" id="SSF51735">
    <property type="entry name" value="NAD(P)-binding Rossmann-fold domains"/>
    <property type="match status" value="1"/>
</dbReference>
<dbReference type="PRINTS" id="PR00081">
    <property type="entry name" value="GDHRDH"/>
</dbReference>
<dbReference type="AlphaFoldDB" id="A0A9Q9AHM2"/>
<reference evidence="4" key="1">
    <citation type="submission" date="2022-06" db="EMBL/GenBank/DDBJ databases">
        <title>Complete genome sequences of two strains of the flax pathogen Septoria linicola.</title>
        <authorList>
            <person name="Lapalu N."/>
            <person name="Simon A."/>
            <person name="Demenou B."/>
            <person name="Paumier D."/>
            <person name="Guillot M.-P."/>
            <person name="Gout L."/>
            <person name="Valade R."/>
        </authorList>
    </citation>
    <scope>NUCLEOTIDE SEQUENCE</scope>
    <source>
        <strain evidence="4">SE15195</strain>
    </source>
</reference>
<dbReference type="Gene3D" id="3.40.50.720">
    <property type="entry name" value="NAD(P)-binding Rossmann-like Domain"/>
    <property type="match status" value="1"/>
</dbReference>
<sequence length="295" mass="31962">MQKHGPVAEFPVQGKIVAITGGGSGIGFAFARLCHEHGAKVLIGDLSLVSQAKDFAASSDNIFFQKCDVTNWQDLHDLISASVERFGSVPDVYVPSAGVFEPSWSNFWDDNEENGYKLMRINVDHPIKFTRLAMRALAGAEKQGVVCLLASGAGIRGHYLASLYTASKHAVVGFAKSMGQADGEVGVKLVAVLPGIVQTPLWEDRDDDSAAWKVYLDLMKSALQPEDVAALMLKMTESPDYGGGTCVLTMTNGDEIVVEESFSKQAEKSGSAPKLEPDLKRIRDLLESERGKRWA</sequence>
<keyword evidence="5" id="KW-1185">Reference proteome</keyword>
<name>A0A9Q9AHM2_9PEZI</name>
<keyword evidence="2" id="KW-0521">NADP</keyword>
<dbReference type="Pfam" id="PF00106">
    <property type="entry name" value="adh_short"/>
    <property type="match status" value="1"/>
</dbReference>
<accession>A0A9Q9AHM2</accession>
<dbReference type="InterPro" id="IPR020904">
    <property type="entry name" value="Sc_DH/Rdtase_CS"/>
</dbReference>
<dbReference type="PANTHER" id="PTHR44229">
    <property type="entry name" value="15-HYDROXYPROSTAGLANDIN DEHYDROGENASE [NAD(+)]"/>
    <property type="match status" value="1"/>
</dbReference>
<dbReference type="InterPro" id="IPR002347">
    <property type="entry name" value="SDR_fam"/>
</dbReference>
<evidence type="ECO:0000256" key="1">
    <source>
        <dbReference type="ARBA" id="ARBA00006484"/>
    </source>
</evidence>